<feature type="transmembrane region" description="Helical" evidence="1">
    <location>
        <begin position="23"/>
        <end position="42"/>
    </location>
</feature>
<keyword evidence="3" id="KW-1185">Reference proteome</keyword>
<proteinExistence type="predicted"/>
<dbReference type="RefSeq" id="WP_115478942.1">
    <property type="nucleotide sequence ID" value="NZ_QRBF01000006.1"/>
</dbReference>
<protein>
    <submittedName>
        <fullName evidence="2">Uncharacterized protein</fullName>
    </submittedName>
</protein>
<dbReference type="AlphaFoldDB" id="A0A370X0A7"/>
<evidence type="ECO:0000256" key="1">
    <source>
        <dbReference type="SAM" id="Phobius"/>
    </source>
</evidence>
<dbReference type="Proteomes" id="UP000255334">
    <property type="component" value="Unassembled WGS sequence"/>
</dbReference>
<feature type="transmembrane region" description="Helical" evidence="1">
    <location>
        <begin position="73"/>
        <end position="95"/>
    </location>
</feature>
<comment type="caution">
    <text evidence="2">The sequence shown here is derived from an EMBL/GenBank/DDBJ whole genome shotgun (WGS) entry which is preliminary data.</text>
</comment>
<keyword evidence="1" id="KW-1133">Transmembrane helix</keyword>
<evidence type="ECO:0000313" key="3">
    <source>
        <dbReference type="Proteomes" id="UP000255334"/>
    </source>
</evidence>
<organism evidence="2 3">
    <name type="scientific">Dyella psychrodurans</name>
    <dbReference type="NCBI Taxonomy" id="1927960"/>
    <lineage>
        <taxon>Bacteria</taxon>
        <taxon>Pseudomonadati</taxon>
        <taxon>Pseudomonadota</taxon>
        <taxon>Gammaproteobacteria</taxon>
        <taxon>Lysobacterales</taxon>
        <taxon>Rhodanobacteraceae</taxon>
        <taxon>Dyella</taxon>
    </lineage>
</organism>
<accession>A0A370X0A7</accession>
<dbReference type="EMBL" id="QRBF01000006">
    <property type="protein sequence ID" value="RDS81786.1"/>
    <property type="molecule type" value="Genomic_DNA"/>
</dbReference>
<gene>
    <name evidence="2" type="ORF">DWU99_15260</name>
</gene>
<keyword evidence="1" id="KW-0812">Transmembrane</keyword>
<dbReference type="OrthoDB" id="9984571at2"/>
<reference evidence="2 3" key="1">
    <citation type="submission" date="2018-07" db="EMBL/GenBank/DDBJ databases">
        <title>Dyella monticola sp. nov. and Dyella psychrodurans sp. nov. isolated from monsoon evergreen broad-leaved forest soil of Dinghu Mountain, China.</title>
        <authorList>
            <person name="Gao Z."/>
            <person name="Qiu L."/>
        </authorList>
    </citation>
    <scope>NUCLEOTIDE SEQUENCE [LARGE SCALE GENOMIC DNA]</scope>
    <source>
        <strain evidence="2 3">4MSK11</strain>
    </source>
</reference>
<keyword evidence="1" id="KW-0472">Membrane</keyword>
<feature type="transmembrane region" description="Helical" evidence="1">
    <location>
        <begin position="107"/>
        <end position="124"/>
    </location>
</feature>
<evidence type="ECO:0000313" key="2">
    <source>
        <dbReference type="EMBL" id="RDS81786.1"/>
    </source>
</evidence>
<feature type="transmembrane region" description="Helical" evidence="1">
    <location>
        <begin position="48"/>
        <end position="66"/>
    </location>
</feature>
<name>A0A370X0A7_9GAMM</name>
<sequence>MPDIDHSSVGARLKRVLAKADTYVVKVLYYSMGAFLYLNVISLLSGRWIALLSIAVQALVLISVYFRKTWAYIVVGTWAVVGVISGVTFWLAVLLRGGEIVQPVDRILISNITLILGVYFLRNAKSIRYRNQVSAFDRGEARDVDAQ</sequence>